<dbReference type="InterPro" id="IPR018114">
    <property type="entry name" value="TRYPSIN_HIS"/>
</dbReference>
<dbReference type="Gene3D" id="2.40.10.10">
    <property type="entry name" value="Trypsin-like serine proteases"/>
    <property type="match status" value="1"/>
</dbReference>
<keyword evidence="4" id="KW-1015">Disulfide bond</keyword>
<dbReference type="EMBL" id="AJVK01022322">
    <property type="status" value="NOT_ANNOTATED_CDS"/>
    <property type="molecule type" value="Genomic_DNA"/>
</dbReference>
<evidence type="ECO:0000313" key="7">
    <source>
        <dbReference type="EnsemblMetazoa" id="PPAI001307-PA"/>
    </source>
</evidence>
<evidence type="ECO:0000256" key="2">
    <source>
        <dbReference type="ARBA" id="ARBA00012050"/>
    </source>
</evidence>
<dbReference type="Proteomes" id="UP000092462">
    <property type="component" value="Unassembled WGS sequence"/>
</dbReference>
<dbReference type="GO" id="GO:0004252">
    <property type="term" value="F:serine-type endopeptidase activity"/>
    <property type="evidence" value="ECO:0007669"/>
    <property type="project" value="InterPro"/>
</dbReference>
<name>A0A1B0D1T4_PHLPP</name>
<evidence type="ECO:0000313" key="8">
    <source>
        <dbReference type="Proteomes" id="UP000092462"/>
    </source>
</evidence>
<dbReference type="VEuPathDB" id="VectorBase:PPAPM1_007183"/>
<dbReference type="EnsemblMetazoa" id="PPAI001307-RA">
    <property type="protein sequence ID" value="PPAI001307-PA"/>
    <property type="gene ID" value="PPAI001307"/>
</dbReference>
<dbReference type="PRINTS" id="PR00722">
    <property type="entry name" value="CHYMOTRYPSIN"/>
</dbReference>
<dbReference type="FunFam" id="2.40.10.10:FF:000002">
    <property type="entry name" value="Transmembrane protease serine"/>
    <property type="match status" value="1"/>
</dbReference>
<dbReference type="InterPro" id="IPR033116">
    <property type="entry name" value="TRYPSIN_SER"/>
</dbReference>
<dbReference type="AlphaFoldDB" id="A0A1B0D1T4"/>
<dbReference type="PROSITE" id="PS50240">
    <property type="entry name" value="TRYPSIN_DOM"/>
    <property type="match status" value="1"/>
</dbReference>
<evidence type="ECO:0000256" key="3">
    <source>
        <dbReference type="ARBA" id="ARBA00017161"/>
    </source>
</evidence>
<feature type="domain" description="Peptidase S1" evidence="6">
    <location>
        <begin position="30"/>
        <end position="267"/>
    </location>
</feature>
<evidence type="ECO:0000256" key="5">
    <source>
        <dbReference type="ARBA" id="ARBA00024195"/>
    </source>
</evidence>
<accession>A0A1B0D1T4</accession>
<reference evidence="7" key="1">
    <citation type="submission" date="2022-08" db="UniProtKB">
        <authorList>
            <consortium name="EnsemblMetazoa"/>
        </authorList>
    </citation>
    <scope>IDENTIFICATION</scope>
    <source>
        <strain evidence="7">Israel</strain>
    </source>
</reference>
<dbReference type="SMART" id="SM00020">
    <property type="entry name" value="Tryp_SPc"/>
    <property type="match status" value="1"/>
</dbReference>
<proteinExistence type="inferred from homology"/>
<comment type="catalytic activity">
    <reaction evidence="1">
        <text>Preferential cleavage: Arg-|-Xaa, Lys-|-Xaa.</text>
        <dbReference type="EC" id="3.4.21.10"/>
    </reaction>
</comment>
<sequence length="293" mass="31223">MVSSKYFAILVLAFTYDNVWSSEVPPDTRIVGGRPVQRDGLRQQASIRFKSSDSTFGNGHVCGGNLISNNTVLTAAHCFVDDLGRQTSVSDIRVVGGNLLLTEQTPNTFISDVARLVIHPGYNRRTNADDIAILILKNIVPASHSSFRPITLRTVPIDRDAVCEIAGWGATMEDGAGSNSLLAANVSIIDFNFCNNTYLGILTNGMVCAGRMEGGVDSCQGDSGGPLVCNGLLTGITSFGTGCARPGYPGVYTAVHTYYRWIMANAASQSGINSLFLSICLLLGAINVGRMLF</sequence>
<evidence type="ECO:0000256" key="4">
    <source>
        <dbReference type="ARBA" id="ARBA00023157"/>
    </source>
</evidence>
<dbReference type="EC" id="3.4.21.10" evidence="2"/>
<dbReference type="PANTHER" id="PTHR24252:SF8">
    <property type="entry name" value="ACROSIN"/>
    <property type="match status" value="1"/>
</dbReference>
<dbReference type="VEuPathDB" id="VectorBase:PPAI001307"/>
<dbReference type="InterPro" id="IPR001254">
    <property type="entry name" value="Trypsin_dom"/>
</dbReference>
<dbReference type="PROSITE" id="PS00134">
    <property type="entry name" value="TRYPSIN_HIS"/>
    <property type="match status" value="1"/>
</dbReference>
<protein>
    <recommendedName>
        <fullName evidence="3">Acrosin</fullName>
        <ecNumber evidence="2">3.4.21.10</ecNumber>
    </recommendedName>
</protein>
<dbReference type="GO" id="GO:0006508">
    <property type="term" value="P:proteolysis"/>
    <property type="evidence" value="ECO:0007669"/>
    <property type="project" value="InterPro"/>
</dbReference>
<dbReference type="FunFam" id="2.40.10.10:FF:000068">
    <property type="entry name" value="transmembrane protease serine 2"/>
    <property type="match status" value="1"/>
</dbReference>
<evidence type="ECO:0000259" key="6">
    <source>
        <dbReference type="PROSITE" id="PS50240"/>
    </source>
</evidence>
<keyword evidence="8" id="KW-1185">Reference proteome</keyword>
<dbReference type="EMBL" id="AJVK01022323">
    <property type="status" value="NOT_ANNOTATED_CDS"/>
    <property type="molecule type" value="Genomic_DNA"/>
</dbReference>
<dbReference type="InterPro" id="IPR001314">
    <property type="entry name" value="Peptidase_S1A"/>
</dbReference>
<dbReference type="CDD" id="cd00190">
    <property type="entry name" value="Tryp_SPc"/>
    <property type="match status" value="1"/>
</dbReference>
<organism evidence="7 8">
    <name type="scientific">Phlebotomus papatasi</name>
    <name type="common">Sandfly</name>
    <dbReference type="NCBI Taxonomy" id="29031"/>
    <lineage>
        <taxon>Eukaryota</taxon>
        <taxon>Metazoa</taxon>
        <taxon>Ecdysozoa</taxon>
        <taxon>Arthropoda</taxon>
        <taxon>Hexapoda</taxon>
        <taxon>Insecta</taxon>
        <taxon>Pterygota</taxon>
        <taxon>Neoptera</taxon>
        <taxon>Endopterygota</taxon>
        <taxon>Diptera</taxon>
        <taxon>Nematocera</taxon>
        <taxon>Psychodoidea</taxon>
        <taxon>Psychodidae</taxon>
        <taxon>Phlebotomus</taxon>
        <taxon>Phlebotomus</taxon>
    </lineage>
</organism>
<dbReference type="SUPFAM" id="SSF50494">
    <property type="entry name" value="Trypsin-like serine proteases"/>
    <property type="match status" value="1"/>
</dbReference>
<dbReference type="PANTHER" id="PTHR24252">
    <property type="entry name" value="ACROSIN-RELATED"/>
    <property type="match status" value="1"/>
</dbReference>
<evidence type="ECO:0000256" key="1">
    <source>
        <dbReference type="ARBA" id="ARBA00001656"/>
    </source>
</evidence>
<dbReference type="InterPro" id="IPR043504">
    <property type="entry name" value="Peptidase_S1_PA_chymotrypsin"/>
</dbReference>
<dbReference type="PROSITE" id="PS00135">
    <property type="entry name" value="TRYPSIN_SER"/>
    <property type="match status" value="1"/>
</dbReference>
<dbReference type="Pfam" id="PF00089">
    <property type="entry name" value="Trypsin"/>
    <property type="match status" value="1"/>
</dbReference>
<dbReference type="InterPro" id="IPR009003">
    <property type="entry name" value="Peptidase_S1_PA"/>
</dbReference>
<comment type="similarity">
    <text evidence="5">Belongs to the peptidase S1 family. CLIP subfamily.</text>
</comment>